<dbReference type="RefSeq" id="WP_068738633.1">
    <property type="nucleotide sequence ID" value="NZ_LVYV01000056.1"/>
</dbReference>
<dbReference type="Proteomes" id="UP000076574">
    <property type="component" value="Unassembled WGS sequence"/>
</dbReference>
<comment type="caution">
    <text evidence="1">The sequence shown here is derived from an EMBL/GenBank/DDBJ whole genome shotgun (WGS) entry which is preliminary data.</text>
</comment>
<dbReference type="EMBL" id="LVYV01000056">
    <property type="protein sequence ID" value="KZD20336.1"/>
    <property type="molecule type" value="Genomic_DNA"/>
</dbReference>
<dbReference type="AlphaFoldDB" id="A0A163X2X6"/>
<protein>
    <submittedName>
        <fullName evidence="1">Uncharacterized protein</fullName>
    </submittedName>
</protein>
<accession>A0A163X2X6</accession>
<gene>
    <name evidence="1" type="ORF">A4A58_19025</name>
</gene>
<organism evidence="1 2">
    <name type="scientific">Tardiphaga robiniae</name>
    <dbReference type="NCBI Taxonomy" id="943830"/>
    <lineage>
        <taxon>Bacteria</taxon>
        <taxon>Pseudomonadati</taxon>
        <taxon>Pseudomonadota</taxon>
        <taxon>Alphaproteobacteria</taxon>
        <taxon>Hyphomicrobiales</taxon>
        <taxon>Nitrobacteraceae</taxon>
        <taxon>Tardiphaga</taxon>
    </lineage>
</organism>
<proteinExistence type="predicted"/>
<name>A0A163X2X6_9BRAD</name>
<reference evidence="1 2" key="1">
    <citation type="submission" date="2016-03" db="EMBL/GenBank/DDBJ databases">
        <title>Microsymbionts genomes from the relict species Vavilovia formosa (Stev.) Fed.</title>
        <authorList>
            <person name="Kopat V."/>
            <person name="Chirak E."/>
            <person name="Kimeklis A."/>
            <person name="Andronov E."/>
        </authorList>
    </citation>
    <scope>NUCLEOTIDE SEQUENCE [LARGE SCALE GENOMIC DNA]</scope>
    <source>
        <strain evidence="1 2">Vaf07</strain>
    </source>
</reference>
<evidence type="ECO:0000313" key="2">
    <source>
        <dbReference type="Proteomes" id="UP000076574"/>
    </source>
</evidence>
<keyword evidence="2" id="KW-1185">Reference proteome</keyword>
<evidence type="ECO:0000313" key="1">
    <source>
        <dbReference type="EMBL" id="KZD20336.1"/>
    </source>
</evidence>
<sequence>MPHPPLLAVAIAGALALATAVETYHAAHQPKPDMSRNAAATVTPAQQLDRALQALRLDAVRDNASAM</sequence>